<reference evidence="2 3" key="2">
    <citation type="submission" date="2018-11" db="EMBL/GenBank/DDBJ databases">
        <authorList>
            <consortium name="Pathogen Informatics"/>
        </authorList>
    </citation>
    <scope>NUCLEOTIDE SEQUENCE [LARGE SCALE GENOMIC DNA]</scope>
</reference>
<reference evidence="4" key="1">
    <citation type="submission" date="2017-02" db="UniProtKB">
        <authorList>
            <consortium name="WormBaseParasite"/>
        </authorList>
    </citation>
    <scope>IDENTIFICATION</scope>
</reference>
<dbReference type="WBParaSite" id="HNAJ_0000020501-mRNA-1">
    <property type="protein sequence ID" value="HNAJ_0000020501-mRNA-1"/>
    <property type="gene ID" value="HNAJ_0000020501"/>
</dbReference>
<dbReference type="OrthoDB" id="6285963at2759"/>
<evidence type="ECO:0000313" key="3">
    <source>
        <dbReference type="Proteomes" id="UP000278807"/>
    </source>
</evidence>
<protein>
    <submittedName>
        <fullName evidence="4">VWFA domain-containing protein</fullName>
    </submittedName>
</protein>
<feature type="chain" id="PRO_5043131604" evidence="1">
    <location>
        <begin position="24"/>
        <end position="1358"/>
    </location>
</feature>
<name>A0A0R3T087_RODNA</name>
<dbReference type="EMBL" id="UZAE01000044">
    <property type="protein sequence ID" value="VDN96065.1"/>
    <property type="molecule type" value="Genomic_DNA"/>
</dbReference>
<accession>A0A0R3T087</accession>
<keyword evidence="3" id="KW-1185">Reference proteome</keyword>
<dbReference type="Proteomes" id="UP000278807">
    <property type="component" value="Unassembled WGS sequence"/>
</dbReference>
<organism evidence="4">
    <name type="scientific">Rodentolepis nana</name>
    <name type="common">Dwarf tapeworm</name>
    <name type="synonym">Hymenolepis nana</name>
    <dbReference type="NCBI Taxonomy" id="102285"/>
    <lineage>
        <taxon>Eukaryota</taxon>
        <taxon>Metazoa</taxon>
        <taxon>Spiralia</taxon>
        <taxon>Lophotrochozoa</taxon>
        <taxon>Platyhelminthes</taxon>
        <taxon>Cestoda</taxon>
        <taxon>Eucestoda</taxon>
        <taxon>Cyclophyllidea</taxon>
        <taxon>Hymenolepididae</taxon>
        <taxon>Rodentolepis</taxon>
    </lineage>
</organism>
<keyword evidence="1" id="KW-0732">Signal</keyword>
<evidence type="ECO:0000256" key="1">
    <source>
        <dbReference type="SAM" id="SignalP"/>
    </source>
</evidence>
<proteinExistence type="predicted"/>
<evidence type="ECO:0000313" key="4">
    <source>
        <dbReference type="WBParaSite" id="HNAJ_0000020501-mRNA-1"/>
    </source>
</evidence>
<sequence>MIRLKLATLLVLIVITTTTIIIADGGNECPGDVTTEVCRNGKRLLITKSSTRNTDGICEKSFSEQELPDQVCPLPTLLKASPCSPEGKMTEVYEVYEKRDCKCEKLIRSLQKACPCKPCETIRGGCDPKTKTEEIVEICYRHVGDDRRCEAVREVKYVPCGDCPDKFERKELPCDYCKGRREVVLVKQFREEEGQRRCLVLEERTNEPCECKQGSSTMTVCVDNNSLMRRMQHTRQISCDKCETKSVDVLEKEINCRGEARINKQCIQDPATGIGHREIHIVSELPVNCTCSRSVRVTKEICDCPKGVKKETVCNGHTNKMIVKTLRYRLQKGRCIPIVQLKQLPPQNCPPENETMVDTRSDIEEMCDPQSCQRYLLNREWQLDGCECRKVENKIAAGKCCCPKAEIKASPCVGNQRSIQKFTYSLVNGQCLQHIANKVEACRSDLYDSTRVYCDEVLGAKVYETATYRRLADGTLETIQKRTIPVVCNETYIEGTGECKSDPSTGLMVRTAVIMSSDRERGCDCSPPKARIISTACECIDIETGEVKRLKTGGFKEEVPCSPECTAQSELCGSQACKHKTRWYRLVHLKGSDSGGETIPKCQRELIREITSDCCCPPDSETTRTCDANGGSVKWQLSQTKYLLEGGQCTPHEILWQEPINCTEGLVDQRRGPKLPNGLQEVRLVFETLVGCKCIQGVKNLQCPWRCPESTQHVYCDMAMGGESVLETTRYNLIGCTCQKQVHRKRSKITCPTYSEVVSRNCSTSTGEQTIIKKKMIQDGCSCKVVNEVSHERCGCPPDRRGVSVCNPLTNEVEIQIIKSLLLDGKCEEVVEIEKQPTQCANKEVLKQPYMRCNKQTRQGELVRSVWRPHDCKCVQEEEVLKRGQCECGAPTRHTDCDSDRGMKIHHVTSYKLDEGSLDCVANTTIEEEPFSCPKTETIYTPCDPTKGERKIITVMYLPDNCMCKRQEEERIVSCHCPHNKIVFSEPVCNAIRQELSMEGKVQEWRDDLNKCVDVVHHLTYPHVCNPRVQFVTSPCKNGTMEVKKITQESDPNGCKCIKNTTISQVDCRCPPKKLTLGNCDSGEETQTVAYLERDWDLKRGKCIFTNRYEEKLVCYCPTATEQTSCVNGMMETRRIRHEPYKDRLGCKRVTEVQRWAPTCLSNNKLEEFGQCDPTTCRRRLSIYTQVYNASTCGCDRKLKEIKECSCCGCPEKKISLSCHNGTGWIVRSDYYVPRVNGCGHTCQKRTTMTHQPIQCTLSASEAEPGWSECDRSTCLQELFSFEFSPVNCKCERRRRILRTRPCCCNKKPEESERCHNGTLLRVLKTFNLVNQRCKEDIRYLAKQSGKNYFNYRVRLII</sequence>
<evidence type="ECO:0000313" key="2">
    <source>
        <dbReference type="EMBL" id="VDN96065.1"/>
    </source>
</evidence>
<feature type="signal peptide" evidence="1">
    <location>
        <begin position="1"/>
        <end position="23"/>
    </location>
</feature>
<gene>
    <name evidence="2" type="ORF">HNAJ_LOCUS206</name>
</gene>